<gene>
    <name evidence="2" type="ORF">A2983_03130</name>
</gene>
<dbReference type="GO" id="GO:0009103">
    <property type="term" value="P:lipopolysaccharide biosynthetic process"/>
    <property type="evidence" value="ECO:0007669"/>
    <property type="project" value="TreeGrafter"/>
</dbReference>
<name>A0A1F6N496_9BACT</name>
<dbReference type="PANTHER" id="PTHR46401:SF2">
    <property type="entry name" value="GLYCOSYLTRANSFERASE WBBK-RELATED"/>
    <property type="match status" value="1"/>
</dbReference>
<dbReference type="Pfam" id="PF13692">
    <property type="entry name" value="Glyco_trans_1_4"/>
    <property type="match status" value="1"/>
</dbReference>
<dbReference type="SUPFAM" id="SSF53756">
    <property type="entry name" value="UDP-Glycosyltransferase/glycogen phosphorylase"/>
    <property type="match status" value="1"/>
</dbReference>
<dbReference type="CDD" id="cd03794">
    <property type="entry name" value="GT4_WbuB-like"/>
    <property type="match status" value="1"/>
</dbReference>
<proteinExistence type="predicted"/>
<keyword evidence="1" id="KW-0808">Transferase</keyword>
<dbReference type="GO" id="GO:0016757">
    <property type="term" value="F:glycosyltransferase activity"/>
    <property type="evidence" value="ECO:0007669"/>
    <property type="project" value="TreeGrafter"/>
</dbReference>
<evidence type="ECO:0000313" key="2">
    <source>
        <dbReference type="EMBL" id="OGH78483.1"/>
    </source>
</evidence>
<accession>A0A1F6N496</accession>
<evidence type="ECO:0000313" key="3">
    <source>
        <dbReference type="Proteomes" id="UP000177040"/>
    </source>
</evidence>
<dbReference type="Proteomes" id="UP000177040">
    <property type="component" value="Unassembled WGS sequence"/>
</dbReference>
<protein>
    <recommendedName>
        <fullName evidence="4">Glycosyltransferase subfamily 4-like N-terminal domain-containing protein</fullName>
    </recommendedName>
</protein>
<dbReference type="EMBL" id="MFQH01000009">
    <property type="protein sequence ID" value="OGH78483.1"/>
    <property type="molecule type" value="Genomic_DNA"/>
</dbReference>
<evidence type="ECO:0008006" key="4">
    <source>
        <dbReference type="Google" id="ProtNLM"/>
    </source>
</evidence>
<dbReference type="PANTHER" id="PTHR46401">
    <property type="entry name" value="GLYCOSYLTRANSFERASE WBBK-RELATED"/>
    <property type="match status" value="1"/>
</dbReference>
<dbReference type="AlphaFoldDB" id="A0A1F6N496"/>
<organism evidence="2 3">
    <name type="scientific">Candidatus Magasanikbacteria bacterium RIFCSPLOWO2_01_FULL_40_15</name>
    <dbReference type="NCBI Taxonomy" id="1798686"/>
    <lineage>
        <taxon>Bacteria</taxon>
        <taxon>Candidatus Magasanikiibacteriota</taxon>
    </lineage>
</organism>
<comment type="caution">
    <text evidence="2">The sequence shown here is derived from an EMBL/GenBank/DDBJ whole genome shotgun (WGS) entry which is preliminary data.</text>
</comment>
<reference evidence="2 3" key="1">
    <citation type="journal article" date="2016" name="Nat. Commun.">
        <title>Thousands of microbial genomes shed light on interconnected biogeochemical processes in an aquifer system.</title>
        <authorList>
            <person name="Anantharaman K."/>
            <person name="Brown C.T."/>
            <person name="Hug L.A."/>
            <person name="Sharon I."/>
            <person name="Castelle C.J."/>
            <person name="Probst A.J."/>
            <person name="Thomas B.C."/>
            <person name="Singh A."/>
            <person name="Wilkins M.J."/>
            <person name="Karaoz U."/>
            <person name="Brodie E.L."/>
            <person name="Williams K.H."/>
            <person name="Hubbard S.S."/>
            <person name="Banfield J.F."/>
        </authorList>
    </citation>
    <scope>NUCLEOTIDE SEQUENCE [LARGE SCALE GENOMIC DNA]</scope>
</reference>
<dbReference type="Gene3D" id="3.40.50.2000">
    <property type="entry name" value="Glycogen Phosphorylase B"/>
    <property type="match status" value="2"/>
</dbReference>
<sequence>MKIIYCVTVRLPTEKAHGLQIMKTNAALVQSGAKVELVIPDRTNPITVDPFVFYGVEKTFSITKLKCPDLITNNRLGLVGYWLQSYLFVRAIRRHCDFKNIILYTRDLPLAFWFTKINAPLFYEIHSLPKNITFVHRRAWRKARGIIVISDGLRAELIAAGMASEKIIVVRDSVDVAQFQNVPSKNDCRDQLGIPLDQKVAVYTGHLYGWKGADTLARAGKLLAGENIHTYVVGGTDAEIVTFRAEFSSRFVHVIGRRDHNEMPRWLAAADVLVIPNSAKYKIGAVYTSPLKLFEYMAAGRPIVATAVPALREVLGENAIFAEADNPDSIAAAIQKTFDNYSVLENQAKKIAETVATKYSWERRGELIINFMKQHV</sequence>
<evidence type="ECO:0000256" key="1">
    <source>
        <dbReference type="ARBA" id="ARBA00022679"/>
    </source>
</evidence>